<proteinExistence type="predicted"/>
<dbReference type="InterPro" id="IPR012675">
    <property type="entry name" value="Beta-grasp_dom_sf"/>
</dbReference>
<dbReference type="InterPro" id="IPR001041">
    <property type="entry name" value="2Fe-2S_ferredoxin-type"/>
</dbReference>
<dbReference type="GO" id="GO:0016491">
    <property type="term" value="F:oxidoreductase activity"/>
    <property type="evidence" value="ECO:0007669"/>
    <property type="project" value="UniProtKB-KW"/>
</dbReference>
<dbReference type="InterPro" id="IPR006058">
    <property type="entry name" value="2Fe2S_fd_BS"/>
</dbReference>
<dbReference type="GO" id="GO:0051537">
    <property type="term" value="F:2 iron, 2 sulfur cluster binding"/>
    <property type="evidence" value="ECO:0007669"/>
    <property type="project" value="UniProtKB-KW"/>
</dbReference>
<accession>A0AA86LY13</accession>
<dbReference type="EMBL" id="CP022674">
    <property type="protein sequence ID" value="AXI29593.1"/>
    <property type="molecule type" value="Genomic_DNA"/>
</dbReference>
<feature type="domain" description="2Fe-2S ferredoxin-type" evidence="7">
    <location>
        <begin position="9"/>
        <end position="85"/>
    </location>
</feature>
<dbReference type="FunFam" id="3.10.20.30:FF:000020">
    <property type="entry name" value="Xanthine dehydrogenase iron-sulfur subunit"/>
    <property type="match status" value="1"/>
</dbReference>
<name>A0AA86LY13_PRIMG</name>
<evidence type="ECO:0000256" key="1">
    <source>
        <dbReference type="ARBA" id="ARBA00022714"/>
    </source>
</evidence>
<dbReference type="PROSITE" id="PS00197">
    <property type="entry name" value="2FE2S_FER_1"/>
    <property type="match status" value="1"/>
</dbReference>
<evidence type="ECO:0000256" key="5">
    <source>
        <dbReference type="ARBA" id="ARBA00023014"/>
    </source>
</evidence>
<dbReference type="Pfam" id="PF00111">
    <property type="entry name" value="Fer2"/>
    <property type="match status" value="1"/>
</dbReference>
<keyword evidence="3" id="KW-0560">Oxidoreductase</keyword>
<dbReference type="InterPro" id="IPR036884">
    <property type="entry name" value="2Fe-2S-bd_dom_sf"/>
</dbReference>
<dbReference type="AlphaFoldDB" id="A0AA86LY13"/>
<organism evidence="8 9">
    <name type="scientific">Priestia megaterium</name>
    <name type="common">Bacillus megaterium</name>
    <dbReference type="NCBI Taxonomy" id="1404"/>
    <lineage>
        <taxon>Bacteria</taxon>
        <taxon>Bacillati</taxon>
        <taxon>Bacillota</taxon>
        <taxon>Bacilli</taxon>
        <taxon>Bacillales</taxon>
        <taxon>Bacillaceae</taxon>
        <taxon>Priestia</taxon>
    </lineage>
</organism>
<keyword evidence="5" id="KW-0411">Iron-sulfur</keyword>
<dbReference type="PROSITE" id="PS51085">
    <property type="entry name" value="2FE2S_FER_2"/>
    <property type="match status" value="1"/>
</dbReference>
<evidence type="ECO:0000256" key="6">
    <source>
        <dbReference type="ARBA" id="ARBA00060707"/>
    </source>
</evidence>
<dbReference type="InterPro" id="IPR051452">
    <property type="entry name" value="Diverse_Oxidoreductases"/>
</dbReference>
<evidence type="ECO:0000313" key="8">
    <source>
        <dbReference type="EMBL" id="AXI29593.1"/>
    </source>
</evidence>
<dbReference type="Gene3D" id="3.10.20.30">
    <property type="match status" value="1"/>
</dbReference>
<dbReference type="CDD" id="cd00207">
    <property type="entry name" value="fer2"/>
    <property type="match status" value="1"/>
</dbReference>
<dbReference type="GO" id="GO:0046872">
    <property type="term" value="F:metal ion binding"/>
    <property type="evidence" value="ECO:0007669"/>
    <property type="project" value="UniProtKB-KW"/>
</dbReference>
<comment type="pathway">
    <text evidence="6">Alkaloid degradation; nicotine degradation.</text>
</comment>
<dbReference type="InterPro" id="IPR036010">
    <property type="entry name" value="2Fe-2S_ferredoxin-like_sf"/>
</dbReference>
<evidence type="ECO:0000256" key="4">
    <source>
        <dbReference type="ARBA" id="ARBA00023004"/>
    </source>
</evidence>
<evidence type="ECO:0000313" key="9">
    <source>
        <dbReference type="Proteomes" id="UP000253834"/>
    </source>
</evidence>
<dbReference type="SUPFAM" id="SSF47741">
    <property type="entry name" value="CO dehydrogenase ISP C-domain like"/>
    <property type="match status" value="1"/>
</dbReference>
<keyword evidence="2" id="KW-0479">Metal-binding</keyword>
<dbReference type="Proteomes" id="UP000253834">
    <property type="component" value="Chromosome"/>
</dbReference>
<dbReference type="SUPFAM" id="SSF54292">
    <property type="entry name" value="2Fe-2S ferredoxin-like"/>
    <property type="match status" value="1"/>
</dbReference>
<evidence type="ECO:0000256" key="2">
    <source>
        <dbReference type="ARBA" id="ARBA00022723"/>
    </source>
</evidence>
<dbReference type="InterPro" id="IPR002888">
    <property type="entry name" value="2Fe-2S-bd"/>
</dbReference>
<dbReference type="Gene3D" id="1.10.150.120">
    <property type="entry name" value="[2Fe-2S]-binding domain"/>
    <property type="match status" value="1"/>
</dbReference>
<dbReference type="Pfam" id="PF01799">
    <property type="entry name" value="Fer2_2"/>
    <property type="match status" value="1"/>
</dbReference>
<sequence length="166" mass="18663">MLKDERYRITIKLKVNGEEKMVDIRTADTLLYVLREKLGLTGAKPGCLNGDCGACTVGINQRPMKSCLMLAAETEEKEIMTIEGLKSSPMQKAFIEHFAFQCGYCTSGFIMNAHLLSKHHPSGSDDIIKEWLASNICRCTGYKEIEDAVKSVLHFSEREGDRKKKK</sequence>
<gene>
    <name evidence="8" type="ORF">CIB87_11435</name>
</gene>
<dbReference type="PANTHER" id="PTHR44379:SF7">
    <property type="entry name" value="XANTHINE DEHYDROGENASE SUBUNIT E-RELATED"/>
    <property type="match status" value="1"/>
</dbReference>
<evidence type="ECO:0000259" key="7">
    <source>
        <dbReference type="PROSITE" id="PS51085"/>
    </source>
</evidence>
<reference evidence="8 9" key="1">
    <citation type="submission" date="2017-07" db="EMBL/GenBank/DDBJ databases">
        <title>Isolation and development of strain Bacillus megaterium SR7 for enhanced growth and metabolite production under supercritical carbon dioxide.</title>
        <authorList>
            <person name="Freedman A.J.E."/>
            <person name="Peet K.C."/>
            <person name="Boock J.T."/>
            <person name="Penn K."/>
            <person name="Prather K.L.J."/>
            <person name="Thompson J.R."/>
        </authorList>
    </citation>
    <scope>NUCLEOTIDE SEQUENCE [LARGE SCALE GENOMIC DNA]</scope>
    <source>
        <strain evidence="8 9">SR7</strain>
    </source>
</reference>
<keyword evidence="1" id="KW-0001">2Fe-2S</keyword>
<dbReference type="PANTHER" id="PTHR44379">
    <property type="entry name" value="OXIDOREDUCTASE WITH IRON-SULFUR SUBUNIT"/>
    <property type="match status" value="1"/>
</dbReference>
<keyword evidence="4" id="KW-0408">Iron</keyword>
<protein>
    <submittedName>
        <fullName evidence="8">(2Fe-2S)-binding protein</fullName>
    </submittedName>
</protein>
<evidence type="ECO:0000256" key="3">
    <source>
        <dbReference type="ARBA" id="ARBA00023002"/>
    </source>
</evidence>